<evidence type="ECO:0000256" key="6">
    <source>
        <dbReference type="PROSITE-ProRule" id="PRU10141"/>
    </source>
</evidence>
<reference evidence="9" key="1">
    <citation type="submission" date="2013-10" db="EMBL/GenBank/DDBJ databases">
        <title>Genomic analysis of the causative agents of coccidiosis in chickens.</title>
        <authorList>
            <person name="Reid A.J."/>
            <person name="Blake D."/>
            <person name="Billington K."/>
            <person name="Browne H."/>
            <person name="Dunn M."/>
            <person name="Hung S."/>
            <person name="Kawahara F."/>
            <person name="Miranda-Saavedra D."/>
            <person name="Mourier T."/>
            <person name="Nagra H."/>
            <person name="Otto T.D."/>
            <person name="Rawlings N."/>
            <person name="Sanchez A."/>
            <person name="Sanders M."/>
            <person name="Subramaniam C."/>
            <person name="Tay Y."/>
            <person name="Dear P."/>
            <person name="Doerig C."/>
            <person name="Gruber A."/>
            <person name="Parkinson J."/>
            <person name="Shirley M."/>
            <person name="Wan K.L."/>
            <person name="Berriman M."/>
            <person name="Tomley F."/>
            <person name="Pain A."/>
        </authorList>
    </citation>
    <scope>NUCLEOTIDE SEQUENCE [LARGE SCALE GENOMIC DNA]</scope>
    <source>
        <strain evidence="9">Houghton</strain>
    </source>
</reference>
<dbReference type="InterPro" id="IPR050117">
    <property type="entry name" value="MAPK"/>
</dbReference>
<dbReference type="EMBL" id="HG682772">
    <property type="protein sequence ID" value="CDJ30792.1"/>
    <property type="molecule type" value="Genomic_DNA"/>
</dbReference>
<dbReference type="Gene3D" id="3.30.200.20">
    <property type="entry name" value="Phosphorylase Kinase, domain 1"/>
    <property type="match status" value="1"/>
</dbReference>
<dbReference type="PANTHER" id="PTHR24055">
    <property type="entry name" value="MITOGEN-ACTIVATED PROTEIN KINASE"/>
    <property type="match status" value="1"/>
</dbReference>
<feature type="binding site" evidence="6">
    <location>
        <position position="167"/>
    </location>
    <ligand>
        <name>ATP</name>
        <dbReference type="ChEBI" id="CHEBI:30616"/>
    </ligand>
</feature>
<evidence type="ECO:0000256" key="5">
    <source>
        <dbReference type="ARBA" id="ARBA00022840"/>
    </source>
</evidence>
<keyword evidence="3 6" id="KW-0547">Nucleotide-binding</keyword>
<dbReference type="GO" id="GO:0005524">
    <property type="term" value="F:ATP binding"/>
    <property type="evidence" value="ECO:0007669"/>
    <property type="project" value="UniProtKB-UniRule"/>
</dbReference>
<evidence type="ECO:0000256" key="4">
    <source>
        <dbReference type="ARBA" id="ARBA00022777"/>
    </source>
</evidence>
<dbReference type="PROSITE" id="PS00107">
    <property type="entry name" value="PROTEIN_KINASE_ATP"/>
    <property type="match status" value="1"/>
</dbReference>
<dbReference type="AlphaFoldDB" id="U6K386"/>
<dbReference type="GO" id="GO:0004674">
    <property type="term" value="F:protein serine/threonine kinase activity"/>
    <property type="evidence" value="ECO:0007669"/>
    <property type="project" value="UniProtKB-KW"/>
</dbReference>
<evidence type="ECO:0000256" key="2">
    <source>
        <dbReference type="ARBA" id="ARBA00022679"/>
    </source>
</evidence>
<feature type="domain" description="Protein kinase" evidence="8">
    <location>
        <begin position="137"/>
        <end position="218"/>
    </location>
</feature>
<sequence>MSYQKSQGAVSAAPAAGLEQGYTQCASHPPYQKLQPQHQYSRYQQQQRYDPHHQHVYYQQQCHGAGPNNGTAKQAAAVADSPAPCGSAQQQPRTVQPPASQHQHRHQEHEQQRKNPHAVKPTRMPHPLTDWQLPERYELHHLIGTGSYGHVCEVYDNQEQRIVAIKKIHRVFEDLIDCKRILREIAILNRLNHDHIVKILDILVPNDLEKFDVRQKIK</sequence>
<dbReference type="RefSeq" id="XP_013353357.1">
    <property type="nucleotide sequence ID" value="XM_013497903.1"/>
</dbReference>
<dbReference type="InterPro" id="IPR017441">
    <property type="entry name" value="Protein_kinase_ATP_BS"/>
</dbReference>
<keyword evidence="4 9" id="KW-0418">Kinase</keyword>
<keyword evidence="5 6" id="KW-0067">ATP-binding</keyword>
<organism evidence="9 10">
    <name type="scientific">Eimeria mitis</name>
    <dbReference type="NCBI Taxonomy" id="44415"/>
    <lineage>
        <taxon>Eukaryota</taxon>
        <taxon>Sar</taxon>
        <taxon>Alveolata</taxon>
        <taxon>Apicomplexa</taxon>
        <taxon>Conoidasida</taxon>
        <taxon>Coccidia</taxon>
        <taxon>Eucoccidiorida</taxon>
        <taxon>Eimeriorina</taxon>
        <taxon>Eimeriidae</taxon>
        <taxon>Eimeria</taxon>
    </lineage>
</organism>
<reference evidence="9" key="2">
    <citation type="submission" date="2013-10" db="EMBL/GenBank/DDBJ databases">
        <authorList>
            <person name="Aslett M."/>
        </authorList>
    </citation>
    <scope>NUCLEOTIDE SEQUENCE [LARGE SCALE GENOMIC DNA]</scope>
    <source>
        <strain evidence="9">Houghton</strain>
    </source>
</reference>
<dbReference type="OrthoDB" id="346677at2759"/>
<name>U6K386_9EIME</name>
<dbReference type="InterPro" id="IPR011009">
    <property type="entry name" value="Kinase-like_dom_sf"/>
</dbReference>
<dbReference type="GeneID" id="25380729"/>
<dbReference type="Proteomes" id="UP000030744">
    <property type="component" value="Unassembled WGS sequence"/>
</dbReference>
<accession>U6K386</accession>
<evidence type="ECO:0000313" key="10">
    <source>
        <dbReference type="Proteomes" id="UP000030744"/>
    </source>
</evidence>
<dbReference type="InterPro" id="IPR000719">
    <property type="entry name" value="Prot_kinase_dom"/>
</dbReference>
<evidence type="ECO:0000259" key="8">
    <source>
        <dbReference type="PROSITE" id="PS50011"/>
    </source>
</evidence>
<evidence type="ECO:0000256" key="3">
    <source>
        <dbReference type="ARBA" id="ARBA00022741"/>
    </source>
</evidence>
<evidence type="ECO:0000313" key="9">
    <source>
        <dbReference type="EMBL" id="CDJ30792.1"/>
    </source>
</evidence>
<dbReference type="Pfam" id="PF00069">
    <property type="entry name" value="Pkinase"/>
    <property type="match status" value="1"/>
</dbReference>
<proteinExistence type="predicted"/>
<dbReference type="FunFam" id="3.30.200.20:FF:000046">
    <property type="entry name" value="Mitogen-activated protein kinase"/>
    <property type="match status" value="1"/>
</dbReference>
<dbReference type="SUPFAM" id="SSF56112">
    <property type="entry name" value="Protein kinase-like (PK-like)"/>
    <property type="match status" value="1"/>
</dbReference>
<evidence type="ECO:0000256" key="7">
    <source>
        <dbReference type="SAM" id="MobiDB-lite"/>
    </source>
</evidence>
<keyword evidence="1" id="KW-0723">Serine/threonine-protein kinase</keyword>
<feature type="compositionally biased region" description="Low complexity" evidence="7">
    <location>
        <begin position="35"/>
        <end position="48"/>
    </location>
</feature>
<evidence type="ECO:0000256" key="1">
    <source>
        <dbReference type="ARBA" id="ARBA00022527"/>
    </source>
</evidence>
<feature type="region of interest" description="Disordered" evidence="7">
    <location>
        <begin position="27"/>
        <end position="124"/>
    </location>
</feature>
<protein>
    <submittedName>
        <fullName evidence="9">CMGC kinase, MAPK family, putative</fullName>
    </submittedName>
</protein>
<gene>
    <name evidence="9" type="ORF">EMH_0061210</name>
</gene>
<keyword evidence="2" id="KW-0808">Transferase</keyword>
<dbReference type="PROSITE" id="PS50011">
    <property type="entry name" value="PROTEIN_KINASE_DOM"/>
    <property type="match status" value="1"/>
</dbReference>
<keyword evidence="10" id="KW-1185">Reference proteome</keyword>
<feature type="compositionally biased region" description="Polar residues" evidence="7">
    <location>
        <begin position="87"/>
        <end position="100"/>
    </location>
</feature>
<dbReference type="VEuPathDB" id="ToxoDB:EMH_0061210"/>